<evidence type="ECO:0000313" key="3">
    <source>
        <dbReference type="Proteomes" id="UP001362999"/>
    </source>
</evidence>
<keyword evidence="1" id="KW-0472">Membrane</keyword>
<feature type="transmembrane region" description="Helical" evidence="1">
    <location>
        <begin position="309"/>
        <end position="327"/>
    </location>
</feature>
<keyword evidence="1" id="KW-0812">Transmembrane</keyword>
<organism evidence="2 3">
    <name type="scientific">Favolaschia claudopus</name>
    <dbReference type="NCBI Taxonomy" id="2862362"/>
    <lineage>
        <taxon>Eukaryota</taxon>
        <taxon>Fungi</taxon>
        <taxon>Dikarya</taxon>
        <taxon>Basidiomycota</taxon>
        <taxon>Agaricomycotina</taxon>
        <taxon>Agaricomycetes</taxon>
        <taxon>Agaricomycetidae</taxon>
        <taxon>Agaricales</taxon>
        <taxon>Marasmiineae</taxon>
        <taxon>Mycenaceae</taxon>
        <taxon>Favolaschia</taxon>
    </lineage>
</organism>
<dbReference type="Gene3D" id="2.60.120.260">
    <property type="entry name" value="Galactose-binding domain-like"/>
    <property type="match status" value="2"/>
</dbReference>
<evidence type="ECO:0000256" key="1">
    <source>
        <dbReference type="SAM" id="Phobius"/>
    </source>
</evidence>
<comment type="caution">
    <text evidence="2">The sequence shown here is derived from an EMBL/GenBank/DDBJ whole genome shotgun (WGS) entry which is preliminary data.</text>
</comment>
<accession>A0AAV9ZE32</accession>
<reference evidence="2 3" key="1">
    <citation type="journal article" date="2024" name="J Genomics">
        <title>Draft genome sequencing and assembly of Favolaschia claudopus CIRM-BRFM 2984 isolated from oak limbs.</title>
        <authorList>
            <person name="Navarro D."/>
            <person name="Drula E."/>
            <person name="Chaduli D."/>
            <person name="Cazenave R."/>
            <person name="Ahrendt S."/>
            <person name="Wang J."/>
            <person name="Lipzen A."/>
            <person name="Daum C."/>
            <person name="Barry K."/>
            <person name="Grigoriev I.V."/>
            <person name="Favel A."/>
            <person name="Rosso M.N."/>
            <person name="Martin F."/>
        </authorList>
    </citation>
    <scope>NUCLEOTIDE SEQUENCE [LARGE SCALE GENOMIC DNA]</scope>
    <source>
        <strain evidence="2 3">CIRM-BRFM 2984</strain>
    </source>
</reference>
<keyword evidence="3" id="KW-1185">Reference proteome</keyword>
<protein>
    <submittedName>
        <fullName evidence="2">Uncharacterized protein</fullName>
    </submittedName>
</protein>
<evidence type="ECO:0000313" key="2">
    <source>
        <dbReference type="EMBL" id="KAK6978230.1"/>
    </source>
</evidence>
<keyword evidence="1" id="KW-1133">Transmembrane helix</keyword>
<dbReference type="Proteomes" id="UP001362999">
    <property type="component" value="Unassembled WGS sequence"/>
</dbReference>
<proteinExistence type="predicted"/>
<sequence length="333" mass="36603">MPRPQHNHVQKFNLTIDDFDSLITYPNQSHWTTPDPSAAHDPALDIWFDDTFHRTNVSGASFEFGFKGSEFFLFGAAGPAFGSYEVDIDGWKETRSAHSAQNVSQHLLFHANKLLYKEHTVKVINLGAKRRGEGKDLLVDSVKTTVDIAPAGVKLVNTTLEETDERLVYTGDWTENVFNPLFSGGYSRYTNGDGASVSLNFTATAIFILGDKTDRHGLYTVTLDDRAPETFNGVSGCGGAFEHACEKDNTLAYFAANLDHTQHTVTVTNIPGELGAYFDLDAIVLTTPAKHAEARAVEMVKRTSGASSLGVPGLNFLLLCFLFGLCLSRPFRR</sequence>
<gene>
    <name evidence="2" type="ORF">R3P38DRAFT_3294536</name>
</gene>
<dbReference type="AlphaFoldDB" id="A0AAV9ZE32"/>
<dbReference type="EMBL" id="JAWWNJ010000161">
    <property type="protein sequence ID" value="KAK6978230.1"/>
    <property type="molecule type" value="Genomic_DNA"/>
</dbReference>
<name>A0AAV9ZE32_9AGAR</name>